<keyword evidence="5" id="KW-1185">Reference proteome</keyword>
<dbReference type="GO" id="GO:0030246">
    <property type="term" value="F:carbohydrate binding"/>
    <property type="evidence" value="ECO:0007669"/>
    <property type="project" value="UniProtKB-ARBA"/>
</dbReference>
<dbReference type="PANTHER" id="PTHR46847">
    <property type="entry name" value="D-ALLOSE-BINDING PERIPLASMIC PROTEIN-RELATED"/>
    <property type="match status" value="1"/>
</dbReference>
<proteinExistence type="inferred from homology"/>
<dbReference type="Gene3D" id="3.40.50.2300">
    <property type="match status" value="2"/>
</dbReference>
<evidence type="ECO:0000256" key="3">
    <source>
        <dbReference type="ARBA" id="ARBA00022729"/>
    </source>
</evidence>
<keyword evidence="3" id="KW-0732">Signal</keyword>
<dbReference type="InterPro" id="IPR025997">
    <property type="entry name" value="SBP_2_dom"/>
</dbReference>
<gene>
    <name evidence="4" type="ORF">FH608_047290</name>
</gene>
<evidence type="ECO:0000313" key="4">
    <source>
        <dbReference type="EMBL" id="KAB8185716.1"/>
    </source>
</evidence>
<organism evidence="4 5">
    <name type="scientific">Nonomuraea phyllanthi</name>
    <dbReference type="NCBI Taxonomy" id="2219224"/>
    <lineage>
        <taxon>Bacteria</taxon>
        <taxon>Bacillati</taxon>
        <taxon>Actinomycetota</taxon>
        <taxon>Actinomycetes</taxon>
        <taxon>Streptosporangiales</taxon>
        <taxon>Streptosporangiaceae</taxon>
        <taxon>Nonomuraea</taxon>
    </lineage>
</organism>
<sequence>MTGRDSLGPWRPSRSRFLAKDPDLAGVFAANLNSATGAGSALQQAGKLGQVKMVGFDAGPAQVKQLKDGVVQALIAQLPADIGAKGVEQAVAAVKGQQVTPSLPTDATIITAENVDRPEIQKVLYKAGC</sequence>
<dbReference type="OrthoDB" id="9800520at2"/>
<dbReference type="Proteomes" id="UP000312512">
    <property type="component" value="Unassembled WGS sequence"/>
</dbReference>
<evidence type="ECO:0000256" key="2">
    <source>
        <dbReference type="ARBA" id="ARBA00007639"/>
    </source>
</evidence>
<name>A0A5C4V387_9ACTN</name>
<comment type="similarity">
    <text evidence="2">Belongs to the bacterial solute-binding protein 2 family.</text>
</comment>
<dbReference type="EMBL" id="VDLX02000030">
    <property type="protein sequence ID" value="KAB8185716.1"/>
    <property type="molecule type" value="Genomic_DNA"/>
</dbReference>
<evidence type="ECO:0000313" key="5">
    <source>
        <dbReference type="Proteomes" id="UP000312512"/>
    </source>
</evidence>
<dbReference type="AlphaFoldDB" id="A0A5C4V387"/>
<accession>A0A5P9YX32</accession>
<dbReference type="PANTHER" id="PTHR46847:SF1">
    <property type="entry name" value="D-ALLOSE-BINDING PERIPLASMIC PROTEIN-RELATED"/>
    <property type="match status" value="1"/>
</dbReference>
<dbReference type="Pfam" id="PF13407">
    <property type="entry name" value="Peripla_BP_4"/>
    <property type="match status" value="1"/>
</dbReference>
<protein>
    <submittedName>
        <fullName evidence="4">Substrate-binding domain-containing protein</fullName>
    </submittedName>
</protein>
<dbReference type="GO" id="GO:0030313">
    <property type="term" value="C:cell envelope"/>
    <property type="evidence" value="ECO:0007669"/>
    <property type="project" value="UniProtKB-SubCell"/>
</dbReference>
<dbReference type="SUPFAM" id="SSF53822">
    <property type="entry name" value="Periplasmic binding protein-like I"/>
    <property type="match status" value="1"/>
</dbReference>
<accession>A0A5C4V387</accession>
<evidence type="ECO:0000256" key="1">
    <source>
        <dbReference type="ARBA" id="ARBA00004196"/>
    </source>
</evidence>
<reference evidence="4 5" key="1">
    <citation type="submission" date="2019-10" db="EMBL/GenBank/DDBJ databases">
        <title>Nonomuraea sp. nov., isolated from Phyllanthus amarus.</title>
        <authorList>
            <person name="Klykleung N."/>
            <person name="Tanasupawat S."/>
        </authorList>
    </citation>
    <scope>NUCLEOTIDE SEQUENCE [LARGE SCALE GENOMIC DNA]</scope>
    <source>
        <strain evidence="4 5">PA1-10</strain>
    </source>
</reference>
<comment type="subcellular location">
    <subcellularLocation>
        <location evidence="1">Cell envelope</location>
    </subcellularLocation>
</comment>
<dbReference type="RefSeq" id="WP_139637764.1">
    <property type="nucleotide sequence ID" value="NZ_CP045572.1"/>
</dbReference>
<comment type="caution">
    <text evidence="4">The sequence shown here is derived from an EMBL/GenBank/DDBJ whole genome shotgun (WGS) entry which is preliminary data.</text>
</comment>
<dbReference type="InterPro" id="IPR028082">
    <property type="entry name" value="Peripla_BP_I"/>
</dbReference>